<reference evidence="1 2" key="1">
    <citation type="journal article" date="2019" name="Int. J. Syst. Evol. Microbiol.">
        <title>The Global Catalogue of Microorganisms (GCM) 10K type strain sequencing project: providing services to taxonomists for standard genome sequencing and annotation.</title>
        <authorList>
            <consortium name="The Broad Institute Genomics Platform"/>
            <consortium name="The Broad Institute Genome Sequencing Center for Infectious Disease"/>
            <person name="Wu L."/>
            <person name="Ma J."/>
        </authorList>
    </citation>
    <scope>NUCLEOTIDE SEQUENCE [LARGE SCALE GENOMIC DNA]</scope>
    <source>
        <strain evidence="1 2">CGMCC 1.12720</strain>
    </source>
</reference>
<name>A0ACB5PV78_9BACT</name>
<comment type="caution">
    <text evidence="1">The sequence shown here is derived from an EMBL/GenBank/DDBJ whole genome shotgun (WGS) entry which is preliminary data.</text>
</comment>
<organism evidence="1 2">
    <name type="scientific">Hymenobacter qilianensis</name>
    <dbReference type="NCBI Taxonomy" id="1385715"/>
    <lineage>
        <taxon>Bacteria</taxon>
        <taxon>Pseudomonadati</taxon>
        <taxon>Bacteroidota</taxon>
        <taxon>Cytophagia</taxon>
        <taxon>Cytophagales</taxon>
        <taxon>Hymenobacteraceae</taxon>
        <taxon>Hymenobacter</taxon>
    </lineage>
</organism>
<sequence>METLAKIEDINQPRVVIVGGGFAGLELARALRNAPMQVVLIDKQNYHAFQPLLYQVATASLAADSIVSPFRKILDGQDNFYFRLAEAICVDTEQHLLETSIGRIRYDFLVLATGATANFFGDEQMQRHAITLKSVADAIELRNTVLSNFEQALQLGDMEKINSLLDFVIVGGGPTGVEIAGALSELRAHVFPRDYRELNFKEMDIHLVQSGPALLKGMSAEASQKSLEYLKHFGVQVWLDRRVKSYDGYTVTLNTGEKLITRTLIWAAGVTGSPIKGLREDCLLPGNRYAVNEFNQVAGYDNIFALGDIAAMRSELYPEGHPMVAQPALQQGRLLGQNLERQLKNEPMQPFRYDDKGSMATIGRNHAVADIKLFGRDLRLGGFIAWLAWGFVHVVSLVSFRNRLIVLLNWAYSYFSYDKGLRYIIGTRKVLPPVEDTQDKAIT</sequence>
<dbReference type="Proteomes" id="UP000605392">
    <property type="component" value="Unassembled WGS sequence"/>
</dbReference>
<accession>A0ACB5PV78</accession>
<keyword evidence="2" id="KW-1185">Reference proteome</keyword>
<protein>
    <submittedName>
        <fullName evidence="1">NADH dehydrogenase</fullName>
    </submittedName>
</protein>
<dbReference type="EMBL" id="BMFN01000003">
    <property type="protein sequence ID" value="GGF75357.1"/>
    <property type="molecule type" value="Genomic_DNA"/>
</dbReference>
<evidence type="ECO:0000313" key="1">
    <source>
        <dbReference type="EMBL" id="GGF75357.1"/>
    </source>
</evidence>
<gene>
    <name evidence="1" type="primary">ndh</name>
    <name evidence="1" type="ORF">GCM10011375_33040</name>
</gene>
<proteinExistence type="predicted"/>
<evidence type="ECO:0000313" key="2">
    <source>
        <dbReference type="Proteomes" id="UP000605392"/>
    </source>
</evidence>